<keyword evidence="5" id="KW-1185">Reference proteome</keyword>
<evidence type="ECO:0000313" key="5">
    <source>
        <dbReference type="Proteomes" id="UP000433483"/>
    </source>
</evidence>
<sequence length="146" mass="16583">MAHLANLVSAHACTLIYKQYQFALKCASYAYCEAVSGIFTIKNNVDEEDYLDEPAAEYSINSTTWRCSCKFMCTHLLPCRHVLYLRKALSMESVIPTQCLEERWLISTLRAPCLLPDFTSESFSVASVPPRGSAPWDVNRKYQEAK</sequence>
<comment type="caution">
    <text evidence="3">The sequence shown here is derived from an EMBL/GenBank/DDBJ whole genome shotgun (WGS) entry which is preliminary data.</text>
</comment>
<feature type="domain" description="SWIM-type" evidence="2">
    <location>
        <begin position="58"/>
        <end position="90"/>
    </location>
</feature>
<dbReference type="PROSITE" id="PS50966">
    <property type="entry name" value="ZF_SWIM"/>
    <property type="match status" value="1"/>
</dbReference>
<keyword evidence="1" id="KW-0863">Zinc-finger</keyword>
<protein>
    <recommendedName>
        <fullName evidence="2">SWIM-type domain-containing protein</fullName>
    </recommendedName>
</protein>
<accession>A0A6A3V8D5</accession>
<gene>
    <name evidence="3" type="ORF">PF005_g31063</name>
    <name evidence="4" type="ORF">PF008_g31711</name>
</gene>
<dbReference type="Proteomes" id="UP000433483">
    <property type="component" value="Unassembled WGS sequence"/>
</dbReference>
<evidence type="ECO:0000313" key="6">
    <source>
        <dbReference type="Proteomes" id="UP000486351"/>
    </source>
</evidence>
<dbReference type="EMBL" id="QXFY01007481">
    <property type="protein sequence ID" value="KAE9266029.1"/>
    <property type="molecule type" value="Genomic_DNA"/>
</dbReference>
<dbReference type="EMBL" id="QXGB01005929">
    <property type="protein sequence ID" value="KAE9161896.1"/>
    <property type="molecule type" value="Genomic_DNA"/>
</dbReference>
<dbReference type="Proteomes" id="UP000486351">
    <property type="component" value="Unassembled WGS sequence"/>
</dbReference>
<organism evidence="3 5">
    <name type="scientific">Phytophthora fragariae</name>
    <dbReference type="NCBI Taxonomy" id="53985"/>
    <lineage>
        <taxon>Eukaryota</taxon>
        <taxon>Sar</taxon>
        <taxon>Stramenopiles</taxon>
        <taxon>Oomycota</taxon>
        <taxon>Peronosporomycetes</taxon>
        <taxon>Peronosporales</taxon>
        <taxon>Peronosporaceae</taxon>
        <taxon>Phytophthora</taxon>
    </lineage>
</organism>
<keyword evidence="1" id="KW-0862">Zinc</keyword>
<dbReference type="AlphaFoldDB" id="A0A6A3V8D5"/>
<dbReference type="InterPro" id="IPR007527">
    <property type="entry name" value="Znf_SWIM"/>
</dbReference>
<evidence type="ECO:0000313" key="3">
    <source>
        <dbReference type="EMBL" id="KAE9161896.1"/>
    </source>
</evidence>
<evidence type="ECO:0000259" key="2">
    <source>
        <dbReference type="PROSITE" id="PS50966"/>
    </source>
</evidence>
<evidence type="ECO:0000313" key="4">
    <source>
        <dbReference type="EMBL" id="KAE9266029.1"/>
    </source>
</evidence>
<evidence type="ECO:0000256" key="1">
    <source>
        <dbReference type="PROSITE-ProRule" id="PRU00325"/>
    </source>
</evidence>
<dbReference type="GO" id="GO:0008270">
    <property type="term" value="F:zinc ion binding"/>
    <property type="evidence" value="ECO:0007669"/>
    <property type="project" value="UniProtKB-KW"/>
</dbReference>
<proteinExistence type="predicted"/>
<keyword evidence="1" id="KW-0479">Metal-binding</keyword>
<reference evidence="3 5" key="1">
    <citation type="submission" date="2018-08" db="EMBL/GenBank/DDBJ databases">
        <title>Genomic investigation of the strawberry pathogen Phytophthora fragariae indicates pathogenicity is determined by transcriptional variation in three key races.</title>
        <authorList>
            <person name="Adams T.M."/>
            <person name="Armitage A.D."/>
            <person name="Sobczyk M.K."/>
            <person name="Bates H.J."/>
            <person name="Dunwell J.M."/>
            <person name="Nellist C.F."/>
            <person name="Harrison R.J."/>
        </authorList>
    </citation>
    <scope>NUCLEOTIDE SEQUENCE [LARGE SCALE GENOMIC DNA]</scope>
    <source>
        <strain evidence="3 5">NOV-27</strain>
        <strain evidence="4 6">NOV-77</strain>
    </source>
</reference>
<dbReference type="OrthoDB" id="144257at2759"/>
<name>A0A6A3V8D5_9STRA</name>